<name>A0A2M9XAZ9_9LEPT</name>
<dbReference type="PANTHER" id="PTHR30349">
    <property type="entry name" value="PHAGE INTEGRASE-RELATED"/>
    <property type="match status" value="1"/>
</dbReference>
<dbReference type="Gene3D" id="1.10.150.130">
    <property type="match status" value="1"/>
</dbReference>
<dbReference type="RefSeq" id="WP_100707483.1">
    <property type="nucleotide sequence ID" value="NZ_NPDL01000006.1"/>
</dbReference>
<reference evidence="8 9" key="1">
    <citation type="submission" date="2017-07" db="EMBL/GenBank/DDBJ databases">
        <title>Leptospira spp. isolated from tropical soils.</title>
        <authorList>
            <person name="Thibeaux R."/>
            <person name="Iraola G."/>
            <person name="Ferres I."/>
            <person name="Bierque E."/>
            <person name="Girault D."/>
            <person name="Soupe-Gilbert M.-E."/>
            <person name="Picardeau M."/>
            <person name="Goarant C."/>
        </authorList>
    </citation>
    <scope>NUCLEOTIDE SEQUENCE [LARGE SCALE GENOMIC DNA]</scope>
    <source>
        <strain evidence="8 9">MCA1-C-A1</strain>
    </source>
</reference>
<dbReference type="PROSITE" id="PS51900">
    <property type="entry name" value="CB"/>
    <property type="match status" value="1"/>
</dbReference>
<evidence type="ECO:0000313" key="8">
    <source>
        <dbReference type="EMBL" id="PJZ24789.1"/>
    </source>
</evidence>
<evidence type="ECO:0000313" key="9">
    <source>
        <dbReference type="Proteomes" id="UP000232196"/>
    </source>
</evidence>
<sequence length="297" mass="34643">MIATEVPKKNKSSFEKLVKVIRQRNYKKATEYTYLRYNLDFLLFADKPAEKVVTKDIEKYIEYLRKKKVSSSTIQINISSLKMFFEEVLDMNVFEDFRRPAREYKTPKVLNQKEISLLLETASESPRSHLLCALAYYAGLRVGEIIRLKWGQFDLSKKTIKVDSPIPTQNRTVLMDGELQKILKKFEKEVGTEKSSYLFPGKYQGTHLTSRNVERLVGDLAKYAGIKAQVTLFTLRHSRAIHQLAEGKSLEDIREFLGHKSLATTESYLPIRKNLRPQVRQKHIQDALKEIKKKYKY</sequence>
<proteinExistence type="inferred from homology"/>
<keyword evidence="2" id="KW-0229">DNA integration</keyword>
<evidence type="ECO:0000259" key="6">
    <source>
        <dbReference type="PROSITE" id="PS51898"/>
    </source>
</evidence>
<dbReference type="OrthoDB" id="9803188at2"/>
<dbReference type="AlphaFoldDB" id="A0A2M9XAZ9"/>
<dbReference type="Proteomes" id="UP000232196">
    <property type="component" value="Unassembled WGS sequence"/>
</dbReference>
<dbReference type="GO" id="GO:0003677">
    <property type="term" value="F:DNA binding"/>
    <property type="evidence" value="ECO:0007669"/>
    <property type="project" value="UniProtKB-UniRule"/>
</dbReference>
<protein>
    <submittedName>
        <fullName evidence="8">Recombinase XerD</fullName>
    </submittedName>
</protein>
<keyword evidence="9" id="KW-1185">Reference proteome</keyword>
<dbReference type="GO" id="GO:0006310">
    <property type="term" value="P:DNA recombination"/>
    <property type="evidence" value="ECO:0007669"/>
    <property type="project" value="UniProtKB-KW"/>
</dbReference>
<evidence type="ECO:0000256" key="4">
    <source>
        <dbReference type="ARBA" id="ARBA00023172"/>
    </source>
</evidence>
<comment type="caution">
    <text evidence="8">The sequence shown here is derived from an EMBL/GenBank/DDBJ whole genome shotgun (WGS) entry which is preliminary data.</text>
</comment>
<dbReference type="GO" id="GO:0015074">
    <property type="term" value="P:DNA integration"/>
    <property type="evidence" value="ECO:0007669"/>
    <property type="project" value="UniProtKB-KW"/>
</dbReference>
<dbReference type="SUPFAM" id="SSF56349">
    <property type="entry name" value="DNA breaking-rejoining enzymes"/>
    <property type="match status" value="1"/>
</dbReference>
<dbReference type="PANTHER" id="PTHR30349:SF64">
    <property type="entry name" value="PROPHAGE INTEGRASE INTD-RELATED"/>
    <property type="match status" value="1"/>
</dbReference>
<evidence type="ECO:0000256" key="5">
    <source>
        <dbReference type="PROSITE-ProRule" id="PRU01248"/>
    </source>
</evidence>
<dbReference type="InterPro" id="IPR002104">
    <property type="entry name" value="Integrase_catalytic"/>
</dbReference>
<evidence type="ECO:0000259" key="7">
    <source>
        <dbReference type="PROSITE" id="PS51900"/>
    </source>
</evidence>
<dbReference type="InterPro" id="IPR010998">
    <property type="entry name" value="Integrase_recombinase_N"/>
</dbReference>
<keyword evidence="3 5" id="KW-0238">DNA-binding</keyword>
<dbReference type="InterPro" id="IPR013762">
    <property type="entry name" value="Integrase-like_cat_sf"/>
</dbReference>
<dbReference type="PROSITE" id="PS51898">
    <property type="entry name" value="TYR_RECOMBINASE"/>
    <property type="match status" value="1"/>
</dbReference>
<gene>
    <name evidence="8" type="ORF">CH357_14490</name>
</gene>
<evidence type="ECO:0000256" key="3">
    <source>
        <dbReference type="ARBA" id="ARBA00023125"/>
    </source>
</evidence>
<dbReference type="InterPro" id="IPR044068">
    <property type="entry name" value="CB"/>
</dbReference>
<accession>A0A2M9XAZ9</accession>
<evidence type="ECO:0000256" key="1">
    <source>
        <dbReference type="ARBA" id="ARBA00008857"/>
    </source>
</evidence>
<dbReference type="CDD" id="cd00397">
    <property type="entry name" value="DNA_BRE_C"/>
    <property type="match status" value="1"/>
</dbReference>
<dbReference type="InterPro" id="IPR004107">
    <property type="entry name" value="Integrase_SAM-like_N"/>
</dbReference>
<comment type="similarity">
    <text evidence="1">Belongs to the 'phage' integrase family.</text>
</comment>
<dbReference type="InterPro" id="IPR011010">
    <property type="entry name" value="DNA_brk_join_enz"/>
</dbReference>
<dbReference type="EMBL" id="NPDN01000007">
    <property type="protein sequence ID" value="PJZ24789.1"/>
    <property type="molecule type" value="Genomic_DNA"/>
</dbReference>
<feature type="domain" description="Tyr recombinase" evidence="6">
    <location>
        <begin position="105"/>
        <end position="284"/>
    </location>
</feature>
<organism evidence="8 9">
    <name type="scientific">Leptospira hartskeerlii</name>
    <dbReference type="NCBI Taxonomy" id="2023177"/>
    <lineage>
        <taxon>Bacteria</taxon>
        <taxon>Pseudomonadati</taxon>
        <taxon>Spirochaetota</taxon>
        <taxon>Spirochaetia</taxon>
        <taxon>Leptospirales</taxon>
        <taxon>Leptospiraceae</taxon>
        <taxon>Leptospira</taxon>
    </lineage>
</organism>
<dbReference type="Pfam" id="PF00589">
    <property type="entry name" value="Phage_integrase"/>
    <property type="match status" value="1"/>
</dbReference>
<evidence type="ECO:0000256" key="2">
    <source>
        <dbReference type="ARBA" id="ARBA00022908"/>
    </source>
</evidence>
<dbReference type="InterPro" id="IPR050090">
    <property type="entry name" value="Tyrosine_recombinase_XerCD"/>
</dbReference>
<dbReference type="Pfam" id="PF13495">
    <property type="entry name" value="Phage_int_SAM_4"/>
    <property type="match status" value="1"/>
</dbReference>
<dbReference type="Gene3D" id="1.10.443.10">
    <property type="entry name" value="Intergrase catalytic core"/>
    <property type="match status" value="1"/>
</dbReference>
<keyword evidence="4" id="KW-0233">DNA recombination</keyword>
<feature type="domain" description="Core-binding (CB)" evidence="7">
    <location>
        <begin position="5"/>
        <end position="89"/>
    </location>
</feature>